<dbReference type="InterPro" id="IPR027417">
    <property type="entry name" value="P-loop_NTPase"/>
</dbReference>
<dbReference type="SUPFAM" id="SSF52540">
    <property type="entry name" value="P-loop containing nucleoside triphosphate hydrolases"/>
    <property type="match status" value="1"/>
</dbReference>
<sequence>MFVLTGGPGSGKTSLLEHLRGRGLACVGEGGRAIIREELAHGGNALPWGDRQAFCRRMFEHAASTYAEAHESGGTWLFDRGLPDVLGYARLCGLAVDADLLQAARQLRYQPLVLLAPPWEAIYHNDAERKQDFAEAQRTAAVMREVYGELGYQVVELPLAGLEARADFVLEHLQA</sequence>
<evidence type="ECO:0000313" key="3">
    <source>
        <dbReference type="EMBL" id="SNT47485.1"/>
    </source>
</evidence>
<dbReference type="Pfam" id="PF13521">
    <property type="entry name" value="AAA_28"/>
    <property type="match status" value="1"/>
</dbReference>
<accession>A0A239MXX4</accession>
<dbReference type="EMBL" id="FZPC01000033">
    <property type="protein sequence ID" value="SNT47485.1"/>
    <property type="molecule type" value="Genomic_DNA"/>
</dbReference>
<organism evidence="2 5">
    <name type="scientific">Pseudomonas delhiensis</name>
    <dbReference type="NCBI Taxonomy" id="366289"/>
    <lineage>
        <taxon>Bacteria</taxon>
        <taxon>Pseudomonadati</taxon>
        <taxon>Pseudomonadota</taxon>
        <taxon>Gammaproteobacteria</taxon>
        <taxon>Pseudomonadales</taxon>
        <taxon>Pseudomonadaceae</taxon>
        <taxon>Pseudomonas</taxon>
    </lineage>
</organism>
<dbReference type="Proteomes" id="UP000198309">
    <property type="component" value="Unassembled WGS sequence"/>
</dbReference>
<dbReference type="InterPro" id="IPR038727">
    <property type="entry name" value="NadR/Ttd14_AAA_dom"/>
</dbReference>
<evidence type="ECO:0000259" key="1">
    <source>
        <dbReference type="Pfam" id="PF13521"/>
    </source>
</evidence>
<dbReference type="EMBL" id="FNEC01000037">
    <property type="protein sequence ID" value="SDK42556.1"/>
    <property type="molecule type" value="Genomic_DNA"/>
</dbReference>
<evidence type="ECO:0000313" key="4">
    <source>
        <dbReference type="Proteomes" id="UP000198309"/>
    </source>
</evidence>
<dbReference type="AlphaFoldDB" id="A0A239MXX4"/>
<dbReference type="RefSeq" id="WP_089394091.1">
    <property type="nucleotide sequence ID" value="NZ_FNEC01000037.1"/>
</dbReference>
<name>A0A239MXX4_9PSED</name>
<evidence type="ECO:0000313" key="5">
    <source>
        <dbReference type="Proteomes" id="UP000199693"/>
    </source>
</evidence>
<gene>
    <name evidence="2" type="ORF">SAMN05216189_103776</name>
    <name evidence="3" type="ORF">SAMN06295949_1336</name>
</gene>
<reference evidence="2 5" key="1">
    <citation type="submission" date="2016-10" db="EMBL/GenBank/DDBJ databases">
        <authorList>
            <person name="de Groot N.N."/>
        </authorList>
    </citation>
    <scope>NUCLEOTIDE SEQUENCE [LARGE SCALE GENOMIC DNA]</scope>
    <source>
        <strain evidence="2 5">CCM 7361</strain>
    </source>
</reference>
<evidence type="ECO:0000313" key="2">
    <source>
        <dbReference type="EMBL" id="SDK42556.1"/>
    </source>
</evidence>
<proteinExistence type="predicted"/>
<protein>
    <submittedName>
        <fullName evidence="2">Predicted ATPase</fullName>
    </submittedName>
</protein>
<keyword evidence="4" id="KW-1185">Reference proteome</keyword>
<feature type="domain" description="NadR/Ttd14 AAA" evidence="1">
    <location>
        <begin position="2"/>
        <end position="165"/>
    </location>
</feature>
<dbReference type="Proteomes" id="UP000199693">
    <property type="component" value="Unassembled WGS sequence"/>
</dbReference>
<reference evidence="3 4" key="2">
    <citation type="submission" date="2017-06" db="EMBL/GenBank/DDBJ databases">
        <authorList>
            <person name="Varghese N."/>
            <person name="Submissions S."/>
        </authorList>
    </citation>
    <scope>NUCLEOTIDE SEQUENCE [LARGE SCALE GENOMIC DNA]</scope>
    <source>
        <strain evidence="3 4">RLD-1</strain>
    </source>
</reference>
<dbReference type="Gene3D" id="3.40.50.300">
    <property type="entry name" value="P-loop containing nucleotide triphosphate hydrolases"/>
    <property type="match status" value="1"/>
</dbReference>